<evidence type="ECO:0000313" key="1">
    <source>
        <dbReference type="EMBL" id="ORW12227.1"/>
    </source>
</evidence>
<dbReference type="EMBL" id="LQPE01000002">
    <property type="protein sequence ID" value="ORW12227.1"/>
    <property type="molecule type" value="Genomic_DNA"/>
</dbReference>
<evidence type="ECO:0000313" key="2">
    <source>
        <dbReference type="Proteomes" id="UP000193487"/>
    </source>
</evidence>
<dbReference type="Proteomes" id="UP000193487">
    <property type="component" value="Unassembled WGS sequence"/>
</dbReference>
<proteinExistence type="predicted"/>
<protein>
    <submittedName>
        <fullName evidence="1">Uncharacterized protein</fullName>
    </submittedName>
</protein>
<keyword evidence="2" id="KW-1185">Reference proteome</keyword>
<accession>A0A1X1YM81</accession>
<dbReference type="OrthoDB" id="9806170at2"/>
<reference evidence="1 2" key="1">
    <citation type="submission" date="2016-01" db="EMBL/GenBank/DDBJ databases">
        <title>The new phylogeny of the genus Mycobacterium.</title>
        <authorList>
            <person name="Tarcisio F."/>
            <person name="Conor M."/>
            <person name="Antonella G."/>
            <person name="Elisabetta G."/>
            <person name="Giulia F.S."/>
            <person name="Sara T."/>
            <person name="Anna F."/>
            <person name="Clotilde B."/>
            <person name="Roberto B."/>
            <person name="Veronica D.S."/>
            <person name="Fabio R."/>
            <person name="Monica P."/>
            <person name="Olivier J."/>
            <person name="Enrico T."/>
            <person name="Nicola S."/>
        </authorList>
    </citation>
    <scope>NUCLEOTIDE SEQUENCE [LARGE SCALE GENOMIC DNA]</scope>
    <source>
        <strain evidence="1 2">DSM 45166</strain>
    </source>
</reference>
<dbReference type="RefSeq" id="WP_045374971.1">
    <property type="nucleotide sequence ID" value="NZ_BBKA01000019.1"/>
</dbReference>
<comment type="caution">
    <text evidence="1">The sequence shown here is derived from an EMBL/GenBank/DDBJ whole genome shotgun (WGS) entry which is preliminary data.</text>
</comment>
<sequence>MIKVADRVRLAWRIHDLTIPTGIVTNIYSKGDVDVDWCAGHIINRESPGDLRMLESPARLPQ</sequence>
<name>A0A1X1YM81_9MYCO</name>
<gene>
    <name evidence="1" type="ORF">AWC14_01170</name>
</gene>
<organism evidence="1 2">
    <name type="scientific">Mycobacterium kyorinense</name>
    <dbReference type="NCBI Taxonomy" id="487514"/>
    <lineage>
        <taxon>Bacteria</taxon>
        <taxon>Bacillati</taxon>
        <taxon>Actinomycetota</taxon>
        <taxon>Actinomycetes</taxon>
        <taxon>Mycobacteriales</taxon>
        <taxon>Mycobacteriaceae</taxon>
        <taxon>Mycobacterium</taxon>
    </lineage>
</organism>
<dbReference type="AlphaFoldDB" id="A0A1X1YM81"/>